<accession>A0A2A4YVA4</accession>
<organism evidence="1">
    <name type="scientific">OCS116 cluster bacterium</name>
    <dbReference type="NCBI Taxonomy" id="2030921"/>
    <lineage>
        <taxon>Bacteria</taxon>
        <taxon>Pseudomonadati</taxon>
        <taxon>Pseudomonadota</taxon>
        <taxon>Alphaproteobacteria</taxon>
        <taxon>OCS116 cluster</taxon>
    </lineage>
</organism>
<reference evidence="1" key="2">
    <citation type="journal article" date="2018" name="ISME J.">
        <title>A dynamic microbial community with high functional redundancy inhabits the cold, oxic subseafloor aquifer.</title>
        <authorList>
            <person name="Tully B.J."/>
            <person name="Wheat C.G."/>
            <person name="Glazer B.T."/>
            <person name="Huber J.A."/>
        </authorList>
    </citation>
    <scope>NUCLEOTIDE SEQUENCE</scope>
    <source>
        <strain evidence="1">NORP83</strain>
    </source>
</reference>
<dbReference type="SUPFAM" id="SSF50199">
    <property type="entry name" value="Staphylococcal nuclease"/>
    <property type="match status" value="1"/>
</dbReference>
<dbReference type="InterPro" id="IPR035437">
    <property type="entry name" value="SNase_OB-fold_sf"/>
</dbReference>
<proteinExistence type="predicted"/>
<sequence length="128" mass="14145">MSILVLMACLTLAVVDGDTVKCDGVSLRPIGNGAVDVEGFDTPEKNGRAKCLAEKMLSDLAEKRMTEYIKTPNLTIEDTGAVDQFKRPLVVLRLPDGSTVGQHLIDEGYAQKWLPRHKIDWCKTTDKE</sequence>
<protein>
    <recommendedName>
        <fullName evidence="2">Nuclease</fullName>
    </recommendedName>
</protein>
<dbReference type="Gene3D" id="2.40.50.90">
    <property type="match status" value="1"/>
</dbReference>
<gene>
    <name evidence="1" type="ORF">COB13_14335</name>
</gene>
<evidence type="ECO:0000313" key="1">
    <source>
        <dbReference type="EMBL" id="PCI98227.1"/>
    </source>
</evidence>
<dbReference type="EMBL" id="NVUS01000023">
    <property type="protein sequence ID" value="PCI98227.1"/>
    <property type="molecule type" value="Genomic_DNA"/>
</dbReference>
<comment type="caution">
    <text evidence="1">The sequence shown here is derived from an EMBL/GenBank/DDBJ whole genome shotgun (WGS) entry which is preliminary data.</text>
</comment>
<name>A0A2A4YVA4_9PROT</name>
<evidence type="ECO:0008006" key="2">
    <source>
        <dbReference type="Google" id="ProtNLM"/>
    </source>
</evidence>
<reference key="1">
    <citation type="submission" date="2017-08" db="EMBL/GenBank/DDBJ databases">
        <title>A dynamic microbial community with high functional redundancy inhabits the cold, oxic subseafloor aquifer.</title>
        <authorList>
            <person name="Tully B.J."/>
            <person name="Wheat C.G."/>
            <person name="Glazer B.T."/>
            <person name="Huber J.A."/>
        </authorList>
    </citation>
    <scope>NUCLEOTIDE SEQUENCE [LARGE SCALE GENOMIC DNA]</scope>
</reference>
<dbReference type="AlphaFoldDB" id="A0A2A4YVA4"/>